<dbReference type="RefSeq" id="WP_243558675.1">
    <property type="nucleotide sequence ID" value="NZ_CP094528.1"/>
</dbReference>
<dbReference type="EMBL" id="CP094528">
    <property type="protein sequence ID" value="UOE45932.1"/>
    <property type="molecule type" value="Genomic_DNA"/>
</dbReference>
<accession>A0ABY4C682</accession>
<organism evidence="1 2">
    <name type="scientific">Agromyces larvae</name>
    <dbReference type="NCBI Taxonomy" id="2929802"/>
    <lineage>
        <taxon>Bacteria</taxon>
        <taxon>Bacillati</taxon>
        <taxon>Actinomycetota</taxon>
        <taxon>Actinomycetes</taxon>
        <taxon>Micrococcales</taxon>
        <taxon>Microbacteriaceae</taxon>
        <taxon>Agromyces</taxon>
    </lineage>
</organism>
<dbReference type="Proteomes" id="UP000832097">
    <property type="component" value="Chromosome"/>
</dbReference>
<name>A0ABY4C682_9MICO</name>
<evidence type="ECO:0000313" key="2">
    <source>
        <dbReference type="Proteomes" id="UP000832097"/>
    </source>
</evidence>
<protein>
    <submittedName>
        <fullName evidence="1">Uncharacterized protein</fullName>
    </submittedName>
</protein>
<sequence>MTEHRDPGTVPLRTLEDRIVRLAAWPVDLHDALMGDPRCGCGAPDGNCDWDDVRTLEAVYVERSRDAAGVAA</sequence>
<evidence type="ECO:0000313" key="1">
    <source>
        <dbReference type="EMBL" id="UOE45932.1"/>
    </source>
</evidence>
<proteinExistence type="predicted"/>
<gene>
    <name evidence="1" type="ORF">MTO99_09385</name>
</gene>
<keyword evidence="2" id="KW-1185">Reference proteome</keyword>
<reference evidence="1 2" key="1">
    <citation type="submission" date="2022-03" db="EMBL/GenBank/DDBJ databases">
        <title>Mucilaginibacter sp. isolated from the gut of Protaetia brevitarsis seulensis larvae.</title>
        <authorList>
            <person name="Won M."/>
            <person name="Kim S.-J."/>
            <person name="Kwon S.-W."/>
        </authorList>
    </citation>
    <scope>NUCLEOTIDE SEQUENCE [LARGE SCALE GENOMIC DNA]</scope>
    <source>
        <strain evidence="1 2">CFWR-12</strain>
    </source>
</reference>